<proteinExistence type="predicted"/>
<keyword evidence="1" id="KW-0472">Membrane</keyword>
<protein>
    <submittedName>
        <fullName evidence="2">DUF1499 domain-containing protein</fullName>
    </submittedName>
</protein>
<evidence type="ECO:0000313" key="2">
    <source>
        <dbReference type="EMBL" id="RUO60457.1"/>
    </source>
</evidence>
<name>A0A432YHL0_9GAMM</name>
<dbReference type="Proteomes" id="UP000288361">
    <property type="component" value="Unassembled WGS sequence"/>
</dbReference>
<reference evidence="2 3" key="1">
    <citation type="journal article" date="2011" name="Front. Microbiol.">
        <title>Genomic signatures of strain selection and enhancement in Bacillus atrophaeus var. globigii, a historical biowarfare simulant.</title>
        <authorList>
            <person name="Gibbons H.S."/>
            <person name="Broomall S.M."/>
            <person name="McNew L.A."/>
            <person name="Daligault H."/>
            <person name="Chapman C."/>
            <person name="Bruce D."/>
            <person name="Karavis M."/>
            <person name="Krepps M."/>
            <person name="McGregor P.A."/>
            <person name="Hong C."/>
            <person name="Park K.H."/>
            <person name="Akmal A."/>
            <person name="Feldman A."/>
            <person name="Lin J.S."/>
            <person name="Chang W.E."/>
            <person name="Higgs B.W."/>
            <person name="Demirev P."/>
            <person name="Lindquist J."/>
            <person name="Liem A."/>
            <person name="Fochler E."/>
            <person name="Read T.D."/>
            <person name="Tapia R."/>
            <person name="Johnson S."/>
            <person name="Bishop-Lilly K.A."/>
            <person name="Detter C."/>
            <person name="Han C."/>
            <person name="Sozhamannan S."/>
            <person name="Rosenzweig C.N."/>
            <person name="Skowronski E.W."/>
        </authorList>
    </citation>
    <scope>NUCLEOTIDE SEQUENCE [LARGE SCALE GENOMIC DNA]</scope>
    <source>
        <strain evidence="2 3">TPS4-2</strain>
    </source>
</reference>
<gene>
    <name evidence="2" type="ORF">CWI73_11875</name>
</gene>
<evidence type="ECO:0000313" key="3">
    <source>
        <dbReference type="Proteomes" id="UP000288361"/>
    </source>
</evidence>
<comment type="caution">
    <text evidence="2">The sequence shown here is derived from an EMBL/GenBank/DDBJ whole genome shotgun (WGS) entry which is preliminary data.</text>
</comment>
<keyword evidence="1" id="KW-1133">Transmembrane helix</keyword>
<dbReference type="AlphaFoldDB" id="A0A432YHL0"/>
<dbReference type="InterPro" id="IPR010865">
    <property type="entry name" value="DUF1499"/>
</dbReference>
<feature type="transmembrane region" description="Helical" evidence="1">
    <location>
        <begin position="66"/>
        <end position="86"/>
    </location>
</feature>
<dbReference type="Pfam" id="PF07386">
    <property type="entry name" value="DUF1499"/>
    <property type="match status" value="1"/>
</dbReference>
<organism evidence="2 3">
    <name type="scientific">Idiomarina piscisalsi</name>
    <dbReference type="NCBI Taxonomy" id="1096243"/>
    <lineage>
        <taxon>Bacteria</taxon>
        <taxon>Pseudomonadati</taxon>
        <taxon>Pseudomonadota</taxon>
        <taxon>Gammaproteobacteria</taxon>
        <taxon>Alteromonadales</taxon>
        <taxon>Idiomarinaceae</taxon>
        <taxon>Idiomarina</taxon>
    </lineage>
</organism>
<dbReference type="RefSeq" id="WP_126752982.1">
    <property type="nucleotide sequence ID" value="NZ_JBHUMT010000003.1"/>
</dbReference>
<accession>A0A432YHL0</accession>
<feature type="transmembrane region" description="Helical" evidence="1">
    <location>
        <begin position="38"/>
        <end position="59"/>
    </location>
</feature>
<keyword evidence="1" id="KW-0812">Transmembrane</keyword>
<evidence type="ECO:0000256" key="1">
    <source>
        <dbReference type="SAM" id="Phobius"/>
    </source>
</evidence>
<dbReference type="EMBL" id="PIQA01000015">
    <property type="protein sequence ID" value="RUO60457.1"/>
    <property type="molecule type" value="Genomic_DNA"/>
</dbReference>
<sequence length="240" mass="26347">MKALHGLFILLGFLSVILLAVSGPLYKSGTADLGTAFLMLRWALYIGAATFVLNIIWYFIRRPKGLVAGLSGLAIVAGVISVYMPFSQYLKAQSVPPIHDITTDTQNPPEFVAIAPLRADAPNPVEYAGEETAKQQLKAYPELTTYEALVSPAQLFEAALEASKSMGWEMVESSKTDGRIEATATTTWFGFKDDVVIRIRPTEDGSELDIRSKSRVGRSDVGKNAERIREFMSELEAQLK</sequence>